<dbReference type="PANTHER" id="PTHR37315:SF1">
    <property type="entry name" value="UPF0311 PROTEIN BLR7842"/>
    <property type="match status" value="1"/>
</dbReference>
<dbReference type="AlphaFoldDB" id="A0A418X4I7"/>
<comment type="caution">
    <text evidence="1">The sequence shown here is derived from an EMBL/GenBank/DDBJ whole genome shotgun (WGS) entry which is preliminary data.</text>
</comment>
<gene>
    <name evidence="1" type="ORF">D3870_16455</name>
</gene>
<dbReference type="EMBL" id="QYUN01000002">
    <property type="protein sequence ID" value="RJG07374.1"/>
    <property type="molecule type" value="Genomic_DNA"/>
</dbReference>
<name>A0A418X4I7_9BURK</name>
<proteinExistence type="predicted"/>
<accession>A0A418X4I7</accession>
<dbReference type="Pfam" id="PF11578">
    <property type="entry name" value="DUF3237"/>
    <property type="match status" value="1"/>
</dbReference>
<sequence length="149" mass="15735">MSDILENPAALRPVIRVEVHVAPPTMLGELAGVERRIIAIAGGTIAGADFAGTILPGGSDIQSVRADGTIELTARYAVDLGPHGKLLVENTGIRRNATGLEAQSAPPYFRGVMRFNAPAGPLQWLNDSVFISSGRREGGTVFLDVFEVV</sequence>
<dbReference type="InterPro" id="IPR020915">
    <property type="entry name" value="UPF0311"/>
</dbReference>
<keyword evidence="2" id="KW-1185">Reference proteome</keyword>
<dbReference type="PANTHER" id="PTHR37315">
    <property type="entry name" value="UPF0311 PROTEIN BLR7842"/>
    <property type="match status" value="1"/>
</dbReference>
<reference evidence="1 2" key="1">
    <citation type="submission" date="2018-09" db="EMBL/GenBank/DDBJ databases">
        <authorList>
            <person name="Zhu H."/>
        </authorList>
    </citation>
    <scope>NUCLEOTIDE SEQUENCE [LARGE SCALE GENOMIC DNA]</scope>
    <source>
        <strain evidence="1 2">K2R10-39</strain>
    </source>
</reference>
<protein>
    <submittedName>
        <fullName evidence="1">DUF3237 domain-containing protein</fullName>
    </submittedName>
</protein>
<dbReference type="Proteomes" id="UP000285190">
    <property type="component" value="Unassembled WGS sequence"/>
</dbReference>
<evidence type="ECO:0000313" key="1">
    <source>
        <dbReference type="EMBL" id="RJG07374.1"/>
    </source>
</evidence>
<dbReference type="OrthoDB" id="5294829at2"/>
<dbReference type="Gene3D" id="2.40.160.20">
    <property type="match status" value="1"/>
</dbReference>
<evidence type="ECO:0000313" key="2">
    <source>
        <dbReference type="Proteomes" id="UP000285190"/>
    </source>
</evidence>
<organism evidence="1 2">
    <name type="scientific">Noviherbaspirillum cavernae</name>
    <dbReference type="NCBI Taxonomy" id="2320862"/>
    <lineage>
        <taxon>Bacteria</taxon>
        <taxon>Pseudomonadati</taxon>
        <taxon>Pseudomonadota</taxon>
        <taxon>Betaproteobacteria</taxon>
        <taxon>Burkholderiales</taxon>
        <taxon>Oxalobacteraceae</taxon>
        <taxon>Noviherbaspirillum</taxon>
    </lineage>
</organism>
<dbReference type="RefSeq" id="WP_119740767.1">
    <property type="nucleotide sequence ID" value="NZ_QYUN01000002.1"/>
</dbReference>